<protein>
    <submittedName>
        <fullName evidence="8">304c17e9-557f-49a5-93ef-64b29e142d23</fullName>
    </submittedName>
</protein>
<reference evidence="8 9" key="1">
    <citation type="submission" date="2018-04" db="EMBL/GenBank/DDBJ databases">
        <authorList>
            <person name="Huttner S."/>
            <person name="Dainat J."/>
        </authorList>
    </citation>
    <scope>NUCLEOTIDE SEQUENCE [LARGE SCALE GENOMIC DNA]</scope>
</reference>
<dbReference type="InterPro" id="IPR049326">
    <property type="entry name" value="Rhodopsin_dom_fungi"/>
</dbReference>
<accession>A0A446BG91</accession>
<comment type="subcellular location">
    <subcellularLocation>
        <location evidence="1">Membrane</location>
        <topology evidence="1">Multi-pass membrane protein</topology>
    </subcellularLocation>
</comment>
<dbReference type="GO" id="GO:0016020">
    <property type="term" value="C:membrane"/>
    <property type="evidence" value="ECO:0007669"/>
    <property type="project" value="UniProtKB-SubCell"/>
</dbReference>
<feature type="transmembrane region" description="Helical" evidence="6">
    <location>
        <begin position="20"/>
        <end position="40"/>
    </location>
</feature>
<organism evidence="8 9">
    <name type="scientific">Thermothielavioides terrestris</name>
    <dbReference type="NCBI Taxonomy" id="2587410"/>
    <lineage>
        <taxon>Eukaryota</taxon>
        <taxon>Fungi</taxon>
        <taxon>Dikarya</taxon>
        <taxon>Ascomycota</taxon>
        <taxon>Pezizomycotina</taxon>
        <taxon>Sordariomycetes</taxon>
        <taxon>Sordariomycetidae</taxon>
        <taxon>Sordariales</taxon>
        <taxon>Chaetomiaceae</taxon>
        <taxon>Thermothielavioides</taxon>
    </lineage>
</organism>
<evidence type="ECO:0000256" key="5">
    <source>
        <dbReference type="ARBA" id="ARBA00038359"/>
    </source>
</evidence>
<evidence type="ECO:0000256" key="1">
    <source>
        <dbReference type="ARBA" id="ARBA00004141"/>
    </source>
</evidence>
<keyword evidence="3 6" id="KW-1133">Transmembrane helix</keyword>
<dbReference type="AlphaFoldDB" id="A0A446BG91"/>
<feature type="domain" description="Rhodopsin" evidence="7">
    <location>
        <begin position="36"/>
        <end position="166"/>
    </location>
</feature>
<feature type="transmembrane region" description="Helical" evidence="6">
    <location>
        <begin position="114"/>
        <end position="137"/>
    </location>
</feature>
<dbReference type="InterPro" id="IPR052337">
    <property type="entry name" value="SAT4-like"/>
</dbReference>
<dbReference type="Proteomes" id="UP000289323">
    <property type="component" value="Unassembled WGS sequence"/>
</dbReference>
<dbReference type="Pfam" id="PF20684">
    <property type="entry name" value="Fung_rhodopsin"/>
    <property type="match status" value="1"/>
</dbReference>
<keyword evidence="2 6" id="KW-0812">Transmembrane</keyword>
<proteinExistence type="inferred from homology"/>
<sequence length="172" mass="18734">MAAQSPNPALDGESRVTEIVVILSVASVFSTLAVTLRCYSRGVILRSFGLDDAIMVPAQILTLASAVAIGLEAKYGLGRHAWTMPEENLIPYMKASKPGTQLCLAGLATNLHQAFYSSIVVYNIAVCMTKISILLQYRRIFNNTALRKFIIFGLAFLTCWGITLSLLLPSHL</sequence>
<evidence type="ECO:0000313" key="8">
    <source>
        <dbReference type="EMBL" id="SPQ21469.1"/>
    </source>
</evidence>
<comment type="similarity">
    <text evidence="5">Belongs to the SAT4 family.</text>
</comment>
<dbReference type="EMBL" id="OUUZ01000008">
    <property type="protein sequence ID" value="SPQ21469.1"/>
    <property type="molecule type" value="Genomic_DNA"/>
</dbReference>
<evidence type="ECO:0000256" key="3">
    <source>
        <dbReference type="ARBA" id="ARBA00022989"/>
    </source>
</evidence>
<dbReference type="PANTHER" id="PTHR33048">
    <property type="entry name" value="PTH11-LIKE INTEGRAL MEMBRANE PROTEIN (AFU_ORTHOLOGUE AFUA_5G11245)"/>
    <property type="match status" value="1"/>
</dbReference>
<keyword evidence="4 6" id="KW-0472">Membrane</keyword>
<evidence type="ECO:0000313" key="9">
    <source>
        <dbReference type="Proteomes" id="UP000289323"/>
    </source>
</evidence>
<evidence type="ECO:0000256" key="2">
    <source>
        <dbReference type="ARBA" id="ARBA00022692"/>
    </source>
</evidence>
<name>A0A446BG91_9PEZI</name>
<feature type="transmembrane region" description="Helical" evidence="6">
    <location>
        <begin position="52"/>
        <end position="71"/>
    </location>
</feature>
<evidence type="ECO:0000259" key="7">
    <source>
        <dbReference type="Pfam" id="PF20684"/>
    </source>
</evidence>
<dbReference type="PANTHER" id="PTHR33048:SF47">
    <property type="entry name" value="INTEGRAL MEMBRANE PROTEIN-RELATED"/>
    <property type="match status" value="1"/>
</dbReference>
<gene>
    <name evidence="8" type="ORF">TT172_LOCUS3888</name>
</gene>
<feature type="transmembrane region" description="Helical" evidence="6">
    <location>
        <begin position="149"/>
        <end position="168"/>
    </location>
</feature>
<evidence type="ECO:0000256" key="6">
    <source>
        <dbReference type="SAM" id="Phobius"/>
    </source>
</evidence>
<evidence type="ECO:0000256" key="4">
    <source>
        <dbReference type="ARBA" id="ARBA00023136"/>
    </source>
</evidence>